<dbReference type="PANTHER" id="PTHR42850">
    <property type="entry name" value="METALLOPHOSPHOESTERASE"/>
    <property type="match status" value="1"/>
</dbReference>
<feature type="domain" description="Calcineurin-like phosphoesterase" evidence="2">
    <location>
        <begin position="1"/>
        <end position="193"/>
    </location>
</feature>
<accession>A0A8J3IPA9</accession>
<dbReference type="InterPro" id="IPR050126">
    <property type="entry name" value="Ap4A_hydrolase"/>
</dbReference>
<dbReference type="Pfam" id="PF12850">
    <property type="entry name" value="Metallophos_2"/>
    <property type="match status" value="1"/>
</dbReference>
<gene>
    <name evidence="3" type="ORF">KSF_082940</name>
</gene>
<dbReference type="InterPro" id="IPR029052">
    <property type="entry name" value="Metallo-depent_PP-like"/>
</dbReference>
<dbReference type="AlphaFoldDB" id="A0A8J3IPA9"/>
<evidence type="ECO:0000313" key="3">
    <source>
        <dbReference type="EMBL" id="GHO98246.1"/>
    </source>
</evidence>
<evidence type="ECO:0000313" key="4">
    <source>
        <dbReference type="Proteomes" id="UP000597444"/>
    </source>
</evidence>
<dbReference type="Proteomes" id="UP000597444">
    <property type="component" value="Unassembled WGS sequence"/>
</dbReference>
<dbReference type="Gene3D" id="3.60.21.10">
    <property type="match status" value="1"/>
</dbReference>
<sequence>MRVAAIYDIHGNEPALEAALSEIQKERPDLIVVGGDIVSGPLPRATLERLWQLGDRMRALRGNADREVVAAFDGVPFGEQQPPEVRAATQWTARQLDSSHRDFLANLPPQLTIPIDGLGEVLFCHATPRNDEELFTHSSPEERLRLFFAGVQQQIVICGHTHIQFERFLDALRIVNAGSVGMPYADQPGAYWLLLGPDITFKHTSYDLAEAAARISASGYPGVQEFVEENVLKIPSAAEATEFFEQLAAKQELR</sequence>
<dbReference type="InterPro" id="IPR024654">
    <property type="entry name" value="Calcineurin-like_PHP_lpxH"/>
</dbReference>
<name>A0A8J3IPA9_9CHLR</name>
<organism evidence="3 4">
    <name type="scientific">Reticulibacter mediterranei</name>
    <dbReference type="NCBI Taxonomy" id="2778369"/>
    <lineage>
        <taxon>Bacteria</taxon>
        <taxon>Bacillati</taxon>
        <taxon>Chloroflexota</taxon>
        <taxon>Ktedonobacteria</taxon>
        <taxon>Ktedonobacterales</taxon>
        <taxon>Reticulibacteraceae</taxon>
        <taxon>Reticulibacter</taxon>
    </lineage>
</organism>
<keyword evidence="4" id="KW-1185">Reference proteome</keyword>
<dbReference type="CDD" id="cd00838">
    <property type="entry name" value="MPP_superfamily"/>
    <property type="match status" value="1"/>
</dbReference>
<protein>
    <submittedName>
        <fullName evidence="3">DeoR family transcriptional regulator</fullName>
    </submittedName>
</protein>
<dbReference type="InterPro" id="IPR011152">
    <property type="entry name" value="Pesterase_MJ0912"/>
</dbReference>
<reference evidence="3" key="1">
    <citation type="submission" date="2020-10" db="EMBL/GenBank/DDBJ databases">
        <title>Taxonomic study of unclassified bacteria belonging to the class Ktedonobacteria.</title>
        <authorList>
            <person name="Yabe S."/>
            <person name="Wang C.M."/>
            <person name="Zheng Y."/>
            <person name="Sakai Y."/>
            <person name="Cavaletti L."/>
            <person name="Monciardini P."/>
            <person name="Donadio S."/>
        </authorList>
    </citation>
    <scope>NUCLEOTIDE SEQUENCE</scope>
    <source>
        <strain evidence="3">ID150040</strain>
    </source>
</reference>
<comment type="similarity">
    <text evidence="1">Belongs to the metallophosphoesterase superfamily. YfcE family.</text>
</comment>
<evidence type="ECO:0000256" key="1">
    <source>
        <dbReference type="ARBA" id="ARBA00008950"/>
    </source>
</evidence>
<dbReference type="RefSeq" id="WP_220209004.1">
    <property type="nucleotide sequence ID" value="NZ_BNJK01000002.1"/>
</dbReference>
<dbReference type="EMBL" id="BNJK01000002">
    <property type="protein sequence ID" value="GHO98246.1"/>
    <property type="molecule type" value="Genomic_DNA"/>
</dbReference>
<evidence type="ECO:0000259" key="2">
    <source>
        <dbReference type="Pfam" id="PF12850"/>
    </source>
</evidence>
<dbReference type="GO" id="GO:0005737">
    <property type="term" value="C:cytoplasm"/>
    <property type="evidence" value="ECO:0007669"/>
    <property type="project" value="TreeGrafter"/>
</dbReference>
<dbReference type="SUPFAM" id="SSF56300">
    <property type="entry name" value="Metallo-dependent phosphatases"/>
    <property type="match status" value="1"/>
</dbReference>
<dbReference type="GO" id="GO:0016791">
    <property type="term" value="F:phosphatase activity"/>
    <property type="evidence" value="ECO:0007669"/>
    <property type="project" value="TreeGrafter"/>
</dbReference>
<comment type="caution">
    <text evidence="3">The sequence shown here is derived from an EMBL/GenBank/DDBJ whole genome shotgun (WGS) entry which is preliminary data.</text>
</comment>
<dbReference type="PANTHER" id="PTHR42850:SF2">
    <property type="entry name" value="BLL5683 PROTEIN"/>
    <property type="match status" value="1"/>
</dbReference>
<proteinExistence type="inferred from homology"/>
<dbReference type="PIRSF" id="PIRSF000883">
    <property type="entry name" value="Pesterase_MJ0912"/>
    <property type="match status" value="1"/>
</dbReference>